<evidence type="ECO:0008006" key="4">
    <source>
        <dbReference type="Google" id="ProtNLM"/>
    </source>
</evidence>
<dbReference type="EMBL" id="JAUSWJ010000001">
    <property type="protein sequence ID" value="MDQ0517534.1"/>
    <property type="molecule type" value="Genomic_DNA"/>
</dbReference>
<gene>
    <name evidence="2" type="ORF">QO015_003147</name>
</gene>
<name>A0ABU0M991_9HYPH</name>
<comment type="caution">
    <text evidence="2">The sequence shown here is derived from an EMBL/GenBank/DDBJ whole genome shotgun (WGS) entry which is preliminary data.</text>
</comment>
<keyword evidence="3" id="KW-1185">Reference proteome</keyword>
<sequence length="138" mass="15239">MLKTLLASSLLVGALTLPALADSYDYRPVGGSRFGYQETGGPGWDNGRGPGFEDRRGYEVAPPARSWRMPPWRLARALGWQGYRNVRILDQKRDVTIVRASARGRDLILVVDARSGDVIRQRPADGWRGGGYGPGWGR</sequence>
<evidence type="ECO:0000313" key="2">
    <source>
        <dbReference type="EMBL" id="MDQ0517534.1"/>
    </source>
</evidence>
<keyword evidence="1" id="KW-0732">Signal</keyword>
<evidence type="ECO:0000313" key="3">
    <source>
        <dbReference type="Proteomes" id="UP001223743"/>
    </source>
</evidence>
<reference evidence="2 3" key="1">
    <citation type="submission" date="2023-07" db="EMBL/GenBank/DDBJ databases">
        <title>Genomic Encyclopedia of Type Strains, Phase IV (KMG-IV): sequencing the most valuable type-strain genomes for metagenomic binning, comparative biology and taxonomic classification.</title>
        <authorList>
            <person name="Goeker M."/>
        </authorList>
    </citation>
    <scope>NUCLEOTIDE SEQUENCE [LARGE SCALE GENOMIC DNA]</scope>
    <source>
        <strain evidence="2 3">B1-1</strain>
    </source>
</reference>
<dbReference type="RefSeq" id="WP_266283118.1">
    <property type="nucleotide sequence ID" value="NZ_JAPKNF010000002.1"/>
</dbReference>
<protein>
    <recommendedName>
        <fullName evidence="4">PepSY domain-containing protein</fullName>
    </recommendedName>
</protein>
<accession>A0ABU0M991</accession>
<dbReference type="Proteomes" id="UP001223743">
    <property type="component" value="Unassembled WGS sequence"/>
</dbReference>
<feature type="signal peptide" evidence="1">
    <location>
        <begin position="1"/>
        <end position="21"/>
    </location>
</feature>
<proteinExistence type="predicted"/>
<organism evidence="2 3">
    <name type="scientific">Kaistia geumhonensis</name>
    <dbReference type="NCBI Taxonomy" id="410839"/>
    <lineage>
        <taxon>Bacteria</taxon>
        <taxon>Pseudomonadati</taxon>
        <taxon>Pseudomonadota</taxon>
        <taxon>Alphaproteobacteria</taxon>
        <taxon>Hyphomicrobiales</taxon>
        <taxon>Kaistiaceae</taxon>
        <taxon>Kaistia</taxon>
    </lineage>
</organism>
<evidence type="ECO:0000256" key="1">
    <source>
        <dbReference type="SAM" id="SignalP"/>
    </source>
</evidence>
<feature type="chain" id="PRO_5045527901" description="PepSY domain-containing protein" evidence="1">
    <location>
        <begin position="22"/>
        <end position="138"/>
    </location>
</feature>